<dbReference type="PANTHER" id="PTHR47339:SF1">
    <property type="entry name" value="CELL DIVISION CONTROL PROTEIN 24"/>
    <property type="match status" value="1"/>
</dbReference>
<proteinExistence type="predicted"/>
<dbReference type="GO" id="GO:0031106">
    <property type="term" value="P:septin ring organization"/>
    <property type="evidence" value="ECO:0007669"/>
    <property type="project" value="TreeGrafter"/>
</dbReference>
<feature type="coiled-coil region" evidence="1">
    <location>
        <begin position="9"/>
        <end position="36"/>
    </location>
</feature>
<dbReference type="EMBL" id="CAOJ01008495">
    <property type="protein sequence ID" value="CCO31633.1"/>
    <property type="molecule type" value="Genomic_DNA"/>
</dbReference>
<dbReference type="Pfam" id="PF15411">
    <property type="entry name" value="PH_10"/>
    <property type="match status" value="1"/>
</dbReference>
<dbReference type="GO" id="GO:0043332">
    <property type="term" value="C:mating projection tip"/>
    <property type="evidence" value="ECO:0007669"/>
    <property type="project" value="TreeGrafter"/>
</dbReference>
<dbReference type="PANTHER" id="PTHR47339">
    <property type="entry name" value="CELL DIVISION CONTROL PROTEIN 24"/>
    <property type="match status" value="1"/>
</dbReference>
<dbReference type="GO" id="GO:0005737">
    <property type="term" value="C:cytoplasm"/>
    <property type="evidence" value="ECO:0007669"/>
    <property type="project" value="TreeGrafter"/>
</dbReference>
<accession>M5BVC4</accession>
<dbReference type="Proteomes" id="UP000012065">
    <property type="component" value="Unassembled WGS sequence"/>
</dbReference>
<dbReference type="SUPFAM" id="SSF50729">
    <property type="entry name" value="PH domain-like"/>
    <property type="match status" value="1"/>
</dbReference>
<evidence type="ECO:0000313" key="2">
    <source>
        <dbReference type="EMBL" id="CCO31633.1"/>
    </source>
</evidence>
<dbReference type="GO" id="GO:0030010">
    <property type="term" value="P:establishment of cell polarity"/>
    <property type="evidence" value="ECO:0007669"/>
    <property type="project" value="TreeGrafter"/>
</dbReference>
<sequence>MTQEKYPHYDELEQGYQVAKRIADQANETLRKVDNRNTVKALEARVDDWKGHQLHNFGELLLEDIFIVTKADVDREYHVFLFEKIILCCKEVAPMDPRKAGTIGKVGKSGSLLKKQQSLGPGGMASPALAGGSKKKTPLLLKGRIFLNNVTKTVAGKPSLVARRRRS</sequence>
<dbReference type="InterPro" id="IPR053026">
    <property type="entry name" value="CDC42_GEF"/>
</dbReference>
<dbReference type="HOGENOM" id="CLU_1595683_0_0_1"/>
<dbReference type="GO" id="GO:0000935">
    <property type="term" value="C:division septum"/>
    <property type="evidence" value="ECO:0007669"/>
    <property type="project" value="TreeGrafter"/>
</dbReference>
<gene>
    <name evidence="2" type="primary">ral1</name>
    <name evidence="2" type="ORF">BN14_05680</name>
</gene>
<evidence type="ECO:0000313" key="3">
    <source>
        <dbReference type="Proteomes" id="UP000012065"/>
    </source>
</evidence>
<comment type="caution">
    <text evidence="2">The sequence shown here is derived from an EMBL/GenBank/DDBJ whole genome shotgun (WGS) entry which is preliminary data.</text>
</comment>
<dbReference type="Gene3D" id="2.30.29.30">
    <property type="entry name" value="Pleckstrin-homology domain (PH domain)/Phosphotyrosine-binding domain (PTB)"/>
    <property type="match status" value="1"/>
</dbReference>
<name>M5BVC4_THACB</name>
<reference evidence="2 3" key="1">
    <citation type="journal article" date="2013" name="J. Biotechnol.">
        <title>Establishment and interpretation of the genome sequence of the phytopathogenic fungus Rhizoctonia solani AG1-IB isolate 7/3/14.</title>
        <authorList>
            <person name="Wibberg D.W."/>
            <person name="Jelonek L.J."/>
            <person name="Rupp O.R."/>
            <person name="Hennig M.H."/>
            <person name="Eikmeyer F.E."/>
            <person name="Goesmann A.G."/>
            <person name="Hartmann A.H."/>
            <person name="Borriss R.B."/>
            <person name="Grosch R.G."/>
            <person name="Puehler A.P."/>
            <person name="Schlueter A.S."/>
        </authorList>
    </citation>
    <scope>NUCLEOTIDE SEQUENCE [LARGE SCALE GENOMIC DNA]</scope>
    <source>
        <strain evidence="3">AG1-IB / isolate 7/3/14</strain>
    </source>
</reference>
<dbReference type="AlphaFoldDB" id="M5BVC4"/>
<keyword evidence="1" id="KW-0175">Coiled coil</keyword>
<evidence type="ECO:0000256" key="1">
    <source>
        <dbReference type="SAM" id="Coils"/>
    </source>
</evidence>
<dbReference type="InterPro" id="IPR011993">
    <property type="entry name" value="PH-like_dom_sf"/>
</dbReference>
<organism evidence="2 3">
    <name type="scientific">Thanatephorus cucumeris (strain AG1-IB / isolate 7/3/14)</name>
    <name type="common">Lettuce bottom rot fungus</name>
    <name type="synonym">Rhizoctonia solani</name>
    <dbReference type="NCBI Taxonomy" id="1108050"/>
    <lineage>
        <taxon>Eukaryota</taxon>
        <taxon>Fungi</taxon>
        <taxon>Dikarya</taxon>
        <taxon>Basidiomycota</taxon>
        <taxon>Agaricomycotina</taxon>
        <taxon>Agaricomycetes</taxon>
        <taxon>Cantharellales</taxon>
        <taxon>Ceratobasidiaceae</taxon>
        <taxon>Rhizoctonia</taxon>
        <taxon>Rhizoctonia solani AG-1</taxon>
    </lineage>
</organism>
<dbReference type="GO" id="GO:0005634">
    <property type="term" value="C:nucleus"/>
    <property type="evidence" value="ECO:0007669"/>
    <property type="project" value="TreeGrafter"/>
</dbReference>
<protein>
    <submittedName>
        <fullName evidence="2">Rho guanine nucleotide exchange factor scd1</fullName>
    </submittedName>
</protein>